<accession>A0AA40A6E7</accession>
<feature type="compositionally biased region" description="Polar residues" evidence="1">
    <location>
        <begin position="444"/>
        <end position="465"/>
    </location>
</feature>
<comment type="caution">
    <text evidence="2">The sequence shown here is derived from an EMBL/GenBank/DDBJ whole genome shotgun (WGS) entry which is preliminary data.</text>
</comment>
<keyword evidence="3" id="KW-1185">Reference proteome</keyword>
<dbReference type="EMBL" id="JAUIRO010000006">
    <property type="protein sequence ID" value="KAK0710065.1"/>
    <property type="molecule type" value="Genomic_DNA"/>
</dbReference>
<evidence type="ECO:0000256" key="1">
    <source>
        <dbReference type="SAM" id="MobiDB-lite"/>
    </source>
</evidence>
<name>A0AA40A6E7_9PEZI</name>
<dbReference type="RefSeq" id="XP_060293369.1">
    <property type="nucleotide sequence ID" value="XM_060434970.1"/>
</dbReference>
<protein>
    <submittedName>
        <fullName evidence="2">Uncharacterized protein</fullName>
    </submittedName>
</protein>
<evidence type="ECO:0000313" key="3">
    <source>
        <dbReference type="Proteomes" id="UP001172101"/>
    </source>
</evidence>
<evidence type="ECO:0000313" key="2">
    <source>
        <dbReference type="EMBL" id="KAK0710065.1"/>
    </source>
</evidence>
<organism evidence="2 3">
    <name type="scientific">Lasiosphaeria miniovina</name>
    <dbReference type="NCBI Taxonomy" id="1954250"/>
    <lineage>
        <taxon>Eukaryota</taxon>
        <taxon>Fungi</taxon>
        <taxon>Dikarya</taxon>
        <taxon>Ascomycota</taxon>
        <taxon>Pezizomycotina</taxon>
        <taxon>Sordariomycetes</taxon>
        <taxon>Sordariomycetidae</taxon>
        <taxon>Sordariales</taxon>
        <taxon>Lasiosphaeriaceae</taxon>
        <taxon>Lasiosphaeria</taxon>
    </lineage>
</organism>
<reference evidence="2" key="1">
    <citation type="submission" date="2023-06" db="EMBL/GenBank/DDBJ databases">
        <title>Genome-scale phylogeny and comparative genomics of the fungal order Sordariales.</title>
        <authorList>
            <consortium name="Lawrence Berkeley National Laboratory"/>
            <person name="Hensen N."/>
            <person name="Bonometti L."/>
            <person name="Westerberg I."/>
            <person name="Brannstrom I.O."/>
            <person name="Guillou S."/>
            <person name="Cros-Aarteil S."/>
            <person name="Calhoun S."/>
            <person name="Haridas S."/>
            <person name="Kuo A."/>
            <person name="Mondo S."/>
            <person name="Pangilinan J."/>
            <person name="Riley R."/>
            <person name="LaButti K."/>
            <person name="Andreopoulos B."/>
            <person name="Lipzen A."/>
            <person name="Chen C."/>
            <person name="Yanf M."/>
            <person name="Daum C."/>
            <person name="Ng V."/>
            <person name="Clum A."/>
            <person name="Steindorff A."/>
            <person name="Ohm R."/>
            <person name="Martin F."/>
            <person name="Silar P."/>
            <person name="Natvig D."/>
            <person name="Lalanne C."/>
            <person name="Gautier V."/>
            <person name="Ament-velasquez S.L."/>
            <person name="Kruys A."/>
            <person name="Hutchinson M.I."/>
            <person name="Powell A.J."/>
            <person name="Barry K."/>
            <person name="Miller A.N."/>
            <person name="Grigoriev I.V."/>
            <person name="Debuchy R."/>
            <person name="Gladieux P."/>
            <person name="Thoren M.H."/>
            <person name="Johannesson H."/>
        </authorList>
    </citation>
    <scope>NUCLEOTIDE SEQUENCE</scope>
    <source>
        <strain evidence="2">SMH2392-1A</strain>
    </source>
</reference>
<gene>
    <name evidence="2" type="ORF">B0T26DRAFT_431375</name>
</gene>
<dbReference type="AlphaFoldDB" id="A0AA40A6E7"/>
<dbReference type="GeneID" id="85318240"/>
<dbReference type="Proteomes" id="UP001172101">
    <property type="component" value="Unassembled WGS sequence"/>
</dbReference>
<feature type="region of interest" description="Disordered" evidence="1">
    <location>
        <begin position="444"/>
        <end position="467"/>
    </location>
</feature>
<proteinExistence type="predicted"/>
<sequence>MADTGGGNVQDTQAAQRKQALEETAAVSTLVRQALVNALPVAPEQYMTLSLPGTVIDVADIAKGGSYVYDPVTNPFTPTQVRQAEAKLVDSMMPLASIMIGNTGKSVARSYASALDYLVPKKATVSTEGNRIRSPGDKSYDDAMKYLTKPDTKTGKTPVEVYIEKQIAWATAQDAWDEAKAKARQDATDQNKNDNTAAVQQYNDWAQTHYRRFKEDTQARWMDWVTNGNKYNVEYNFGLVDVDSIMGRIESSKQSMRNSTIVDADGANELQEVNLTPKTWASLCRDKVEGFKTGRPAFTRDQVTSEISRLTEFEASLNALKTEVTASPPTYPKDNVGSKPDITTEQAGLTTAYSDLYQAQGKANGGDNSVDLNDKRDKLTQAIAKWEAKSSEIVKWELSQPETDAQGTIQTLLDRVADQLTKLQALLKDPLLNQGAIVPIISATSTPTATDPNADPNTEPTSGNNVPAKDAELALPIFNLPLPGSTTPPVKAPLDPWTNISLSFSSADQKKHTDESSWGFSVSGGGGWGLFSGGGSYSHDESTSNMRQDMSNCAVSLNFSAMVVNIDRPWLYGELFNDFEIDIGGDARLSPGPELLHAWMEAQGKDPKNIKSLAMYNVFPSYPTAFILACNTEIEFTGDTSHIEQHFHSSSTSSRASVGWGPFSASASFHSSSSSSDFSMTTTATGCKITFGAPQIIAWVSQILPALPRDASFEPLLQGPAPK</sequence>